<dbReference type="InterPro" id="IPR029044">
    <property type="entry name" value="Nucleotide-diphossugar_trans"/>
</dbReference>
<dbReference type="SUPFAM" id="SSF53448">
    <property type="entry name" value="Nucleotide-diphospho-sugar transferases"/>
    <property type="match status" value="1"/>
</dbReference>
<name>A0A931I317_9HYPH</name>
<dbReference type="Gene3D" id="3.90.550.10">
    <property type="entry name" value="Spore Coat Polysaccharide Biosynthesis Protein SpsA, Chain A"/>
    <property type="match status" value="1"/>
</dbReference>
<evidence type="ECO:0000256" key="7">
    <source>
        <dbReference type="SAM" id="MobiDB-lite"/>
    </source>
</evidence>
<keyword evidence="4 8" id="KW-0812">Transmembrane</keyword>
<evidence type="ECO:0000259" key="9">
    <source>
        <dbReference type="Pfam" id="PF13632"/>
    </source>
</evidence>
<dbReference type="GO" id="GO:0016020">
    <property type="term" value="C:membrane"/>
    <property type="evidence" value="ECO:0007669"/>
    <property type="project" value="UniProtKB-SubCell"/>
</dbReference>
<keyword evidence="3" id="KW-0808">Transferase</keyword>
<comment type="subcellular location">
    <subcellularLocation>
        <location evidence="1">Membrane</location>
        <topology evidence="1">Multi-pass membrane protein</topology>
    </subcellularLocation>
</comment>
<keyword evidence="5 8" id="KW-1133">Transmembrane helix</keyword>
<evidence type="ECO:0000256" key="8">
    <source>
        <dbReference type="SAM" id="Phobius"/>
    </source>
</evidence>
<feature type="transmembrane region" description="Helical" evidence="8">
    <location>
        <begin position="617"/>
        <end position="646"/>
    </location>
</feature>
<feature type="transmembrane region" description="Helical" evidence="8">
    <location>
        <begin position="666"/>
        <end position="686"/>
    </location>
</feature>
<keyword evidence="11" id="KW-1185">Reference proteome</keyword>
<feature type="region of interest" description="Disordered" evidence="7">
    <location>
        <begin position="1"/>
        <end position="20"/>
    </location>
</feature>
<dbReference type="AlphaFoldDB" id="A0A931I317"/>
<sequence length="771" mass="81660">MSAGSVGAVAAPAGARPPAAGDDLPREVVAFAEALAQETGRHAVDILLGLGVLPADPAYDRMAADLGIAALDAATVALLGEIAPAFRGAAAVEAWLASRRGERGRVLVAASPRADQLGGLADLLAALPELAADLRLIAPARAGRLLAWDVGEIPERALHRAAGASAAGGSAVHRLAADPRVGEAAVCRLIARRHGVRFARLGPGWRLDVPAAIAPAVAARLRIIAATAPDGSPVIVVAPAVGRLGTALAELARHGVPRARLVVATARDLRAAVRARIARPTLEAAVARLGEIDPALSARAAPAMPLRVGLALAIPSLAAATAAWPSLVLGVALVGTTAGFIAIGLLRIYALLCIALPVRRAPPDLGALPLPRYSVLVALRDEAAMIPGLVAALERLRYPRDRLDIKIVLEVDDLATRAAAEEHCRAPHFEVLVVPHGRPATKPRALAYALAFCEGDIVAVFDAEDRPHPDQLLRAAEAFATGPADLGCVQARLEIDRIRNPLQAQFAIEYAALFEGLLPYLARLRLPMPLGGTSNHFRRAALDTVGSWDPWNVTEDADLGIRLARLGWTSGMIESVTFEEAPARFRTWRRQRQRWIKGWMITWLVHMRRPHRLWADLGPAGFLAVQAQVGAVVLSALAHPAGVALIVLHVSGTVPLEIGSSFAGDLVVAGAGLNILFGYGASLWLASRTLAIRGRFALAAHVPLMPLYWLLVSAAAWLALLQLIARPHHWAKTPHVPHDAPRDDPHDGLPPALRPTWTQRLGARLRRLWTG</sequence>
<proteinExistence type="predicted"/>
<organism evidence="10 11">
    <name type="scientific">Methylobrevis albus</name>
    <dbReference type="NCBI Taxonomy" id="2793297"/>
    <lineage>
        <taxon>Bacteria</taxon>
        <taxon>Pseudomonadati</taxon>
        <taxon>Pseudomonadota</taxon>
        <taxon>Alphaproteobacteria</taxon>
        <taxon>Hyphomicrobiales</taxon>
        <taxon>Pleomorphomonadaceae</taxon>
        <taxon>Methylobrevis</taxon>
    </lineage>
</organism>
<comment type="caution">
    <text evidence="10">The sequence shown here is derived from an EMBL/GenBank/DDBJ whole genome shotgun (WGS) entry which is preliminary data.</text>
</comment>
<dbReference type="Pfam" id="PF13632">
    <property type="entry name" value="Glyco_trans_2_3"/>
    <property type="match status" value="1"/>
</dbReference>
<dbReference type="RefSeq" id="WP_197311599.1">
    <property type="nucleotide sequence ID" value="NZ_JADZLT010000050.1"/>
</dbReference>
<dbReference type="PANTHER" id="PTHR43867">
    <property type="entry name" value="CELLULOSE SYNTHASE CATALYTIC SUBUNIT A [UDP-FORMING]"/>
    <property type="match status" value="1"/>
</dbReference>
<feature type="transmembrane region" description="Helical" evidence="8">
    <location>
        <begin position="707"/>
        <end position="725"/>
    </location>
</feature>
<evidence type="ECO:0000313" key="11">
    <source>
        <dbReference type="Proteomes" id="UP000631694"/>
    </source>
</evidence>
<feature type="compositionally biased region" description="Basic and acidic residues" evidence="7">
    <location>
        <begin position="736"/>
        <end position="747"/>
    </location>
</feature>
<dbReference type="InterPro" id="IPR050321">
    <property type="entry name" value="Glycosyltr_2/OpgH_subfam"/>
</dbReference>
<feature type="region of interest" description="Disordered" evidence="7">
    <location>
        <begin position="734"/>
        <end position="754"/>
    </location>
</feature>
<feature type="transmembrane region" description="Helical" evidence="8">
    <location>
        <begin position="330"/>
        <end position="352"/>
    </location>
</feature>
<gene>
    <name evidence="10" type="ORF">I5731_11930</name>
</gene>
<evidence type="ECO:0000313" key="10">
    <source>
        <dbReference type="EMBL" id="MBH0238534.1"/>
    </source>
</evidence>
<evidence type="ECO:0000256" key="1">
    <source>
        <dbReference type="ARBA" id="ARBA00004141"/>
    </source>
</evidence>
<feature type="domain" description="Glycosyltransferase 2-like" evidence="9">
    <location>
        <begin position="457"/>
        <end position="645"/>
    </location>
</feature>
<reference evidence="10" key="1">
    <citation type="submission" date="2020-12" db="EMBL/GenBank/DDBJ databases">
        <title>Methylobrevis albus sp. nov., isolated from fresh water lack sediment.</title>
        <authorList>
            <person name="Zou Q."/>
        </authorList>
    </citation>
    <scope>NUCLEOTIDE SEQUENCE</scope>
    <source>
        <strain evidence="10">L22</strain>
    </source>
</reference>
<keyword evidence="6 8" id="KW-0472">Membrane</keyword>
<evidence type="ECO:0000256" key="3">
    <source>
        <dbReference type="ARBA" id="ARBA00022679"/>
    </source>
</evidence>
<evidence type="ECO:0000256" key="5">
    <source>
        <dbReference type="ARBA" id="ARBA00022989"/>
    </source>
</evidence>
<keyword evidence="2" id="KW-0328">Glycosyltransferase</keyword>
<accession>A0A931I317</accession>
<evidence type="ECO:0000256" key="4">
    <source>
        <dbReference type="ARBA" id="ARBA00022692"/>
    </source>
</evidence>
<dbReference type="Proteomes" id="UP000631694">
    <property type="component" value="Unassembled WGS sequence"/>
</dbReference>
<dbReference type="EMBL" id="JADZLT010000050">
    <property type="protein sequence ID" value="MBH0238534.1"/>
    <property type="molecule type" value="Genomic_DNA"/>
</dbReference>
<evidence type="ECO:0000256" key="2">
    <source>
        <dbReference type="ARBA" id="ARBA00022676"/>
    </source>
</evidence>
<dbReference type="GO" id="GO:0016757">
    <property type="term" value="F:glycosyltransferase activity"/>
    <property type="evidence" value="ECO:0007669"/>
    <property type="project" value="UniProtKB-KW"/>
</dbReference>
<evidence type="ECO:0000256" key="6">
    <source>
        <dbReference type="ARBA" id="ARBA00023136"/>
    </source>
</evidence>
<protein>
    <submittedName>
        <fullName evidence="10">Glycosyltransferase</fullName>
    </submittedName>
</protein>
<dbReference type="PANTHER" id="PTHR43867:SF2">
    <property type="entry name" value="CELLULOSE SYNTHASE CATALYTIC SUBUNIT A [UDP-FORMING]"/>
    <property type="match status" value="1"/>
</dbReference>
<dbReference type="InterPro" id="IPR001173">
    <property type="entry name" value="Glyco_trans_2-like"/>
</dbReference>